<dbReference type="GO" id="GO:0004851">
    <property type="term" value="F:uroporphyrin-III C-methyltransferase activity"/>
    <property type="evidence" value="ECO:0007669"/>
    <property type="project" value="UniProtKB-EC"/>
</dbReference>
<evidence type="ECO:0000256" key="4">
    <source>
        <dbReference type="ARBA" id="ARBA00022691"/>
    </source>
</evidence>
<evidence type="ECO:0000313" key="8">
    <source>
        <dbReference type="Proteomes" id="UP000650511"/>
    </source>
</evidence>
<dbReference type="RefSeq" id="WP_165403755.1">
    <property type="nucleotide sequence ID" value="NZ_BMHA01000001.1"/>
</dbReference>
<sequence>MSGFLDVPASAPFALPSATPGTVHLVGAGPGDPGLLTLRAVRLLQTCDLVAYDRLAPPEALTLVPPTAERIAVGKADPGQLGADVGVPGGAGRRARSGASCRDAWSQDEISTLLVLAAQDGRAVVRLKGGDPFVFGRGGEEAIRCHEAGVPVEVVAGVTSAVAAPGAAGIPVTHRGVAPAVAFVTGHEDPAKPSSQLDWAGLAAFPGTLVFLMGVRSLPAICAQLQANGRPADTPVGVVRWGTTDRQQELVSDLAGAAEATARAGIGSPATIVVGDVVALREQLGLRRRAPFVAVHA</sequence>
<dbReference type="Gene3D" id="3.40.1010.10">
    <property type="entry name" value="Cobalt-precorrin-4 Transmethylase, Domain 1"/>
    <property type="match status" value="1"/>
</dbReference>
<dbReference type="PROSITE" id="PS00839">
    <property type="entry name" value="SUMT_1"/>
    <property type="match status" value="1"/>
</dbReference>
<dbReference type="InterPro" id="IPR014777">
    <property type="entry name" value="4pyrrole_Mease_sub1"/>
</dbReference>
<dbReference type="InterPro" id="IPR006366">
    <property type="entry name" value="CobA/CysG_C"/>
</dbReference>
<keyword evidence="2" id="KW-0489">Methyltransferase</keyword>
<dbReference type="EC" id="2.1.1.107" evidence="1"/>
<proteinExistence type="predicted"/>
<keyword evidence="3" id="KW-0808">Transferase</keyword>
<dbReference type="PANTHER" id="PTHR45790">
    <property type="entry name" value="SIROHEME SYNTHASE-RELATED"/>
    <property type="match status" value="1"/>
</dbReference>
<gene>
    <name evidence="7" type="ORF">GCM10011354_01120</name>
</gene>
<comment type="caution">
    <text evidence="7">The sequence shown here is derived from an EMBL/GenBank/DDBJ whole genome shotgun (WGS) entry which is preliminary data.</text>
</comment>
<dbReference type="InterPro" id="IPR000878">
    <property type="entry name" value="4pyrrol_Mease"/>
</dbReference>
<accession>A0A8J3AB61</accession>
<evidence type="ECO:0000259" key="6">
    <source>
        <dbReference type="Pfam" id="PF00590"/>
    </source>
</evidence>
<dbReference type="GO" id="GO:0019354">
    <property type="term" value="P:siroheme biosynthetic process"/>
    <property type="evidence" value="ECO:0007669"/>
    <property type="project" value="InterPro"/>
</dbReference>
<name>A0A8J3AB61_9ACTN</name>
<keyword evidence="8" id="KW-1185">Reference proteome</keyword>
<reference evidence="7" key="1">
    <citation type="journal article" date="2014" name="Int. J. Syst. Evol. Microbiol.">
        <title>Complete genome sequence of Corynebacterium casei LMG S-19264T (=DSM 44701T), isolated from a smear-ripened cheese.</title>
        <authorList>
            <consortium name="US DOE Joint Genome Institute (JGI-PGF)"/>
            <person name="Walter F."/>
            <person name="Albersmeier A."/>
            <person name="Kalinowski J."/>
            <person name="Ruckert C."/>
        </authorList>
    </citation>
    <scope>NUCLEOTIDE SEQUENCE</scope>
    <source>
        <strain evidence="7">CGMCC 1.14988</strain>
    </source>
</reference>
<dbReference type="NCBIfam" id="TIGR01469">
    <property type="entry name" value="cobA_cysG_Cterm"/>
    <property type="match status" value="1"/>
</dbReference>
<evidence type="ECO:0000313" key="7">
    <source>
        <dbReference type="EMBL" id="GGI02662.1"/>
    </source>
</evidence>
<dbReference type="InterPro" id="IPR050161">
    <property type="entry name" value="Siro_Cobalamin_biosynth"/>
</dbReference>
<evidence type="ECO:0000256" key="3">
    <source>
        <dbReference type="ARBA" id="ARBA00022679"/>
    </source>
</evidence>
<dbReference type="InterPro" id="IPR014776">
    <property type="entry name" value="4pyrrole_Mease_sub2"/>
</dbReference>
<dbReference type="AlphaFoldDB" id="A0A8J3AB61"/>
<dbReference type="CDD" id="cd11642">
    <property type="entry name" value="SUMT"/>
    <property type="match status" value="1"/>
</dbReference>
<evidence type="ECO:0000256" key="2">
    <source>
        <dbReference type="ARBA" id="ARBA00022603"/>
    </source>
</evidence>
<feature type="domain" description="Tetrapyrrole methylase" evidence="6">
    <location>
        <begin position="22"/>
        <end position="254"/>
    </location>
</feature>
<keyword evidence="5" id="KW-0627">Porphyrin biosynthesis</keyword>
<dbReference type="Proteomes" id="UP000650511">
    <property type="component" value="Unassembled WGS sequence"/>
</dbReference>
<dbReference type="InterPro" id="IPR003043">
    <property type="entry name" value="Uropor_MeTrfase_CS"/>
</dbReference>
<keyword evidence="4" id="KW-0949">S-adenosyl-L-methionine</keyword>
<evidence type="ECO:0000256" key="5">
    <source>
        <dbReference type="ARBA" id="ARBA00023244"/>
    </source>
</evidence>
<dbReference type="Pfam" id="PF00590">
    <property type="entry name" value="TP_methylase"/>
    <property type="match status" value="1"/>
</dbReference>
<dbReference type="Gene3D" id="3.30.950.10">
    <property type="entry name" value="Methyltransferase, Cobalt-precorrin-4 Transmethylase, Domain 2"/>
    <property type="match status" value="1"/>
</dbReference>
<dbReference type="EMBL" id="BMHA01000001">
    <property type="protein sequence ID" value="GGI02662.1"/>
    <property type="molecule type" value="Genomic_DNA"/>
</dbReference>
<dbReference type="PANTHER" id="PTHR45790:SF3">
    <property type="entry name" value="S-ADENOSYL-L-METHIONINE-DEPENDENT UROPORPHYRINOGEN III METHYLTRANSFERASE, CHLOROPLASTIC"/>
    <property type="match status" value="1"/>
</dbReference>
<organism evidence="7 8">
    <name type="scientific">Egicoccus halophilus</name>
    <dbReference type="NCBI Taxonomy" id="1670830"/>
    <lineage>
        <taxon>Bacteria</taxon>
        <taxon>Bacillati</taxon>
        <taxon>Actinomycetota</taxon>
        <taxon>Nitriliruptoria</taxon>
        <taxon>Egicoccales</taxon>
        <taxon>Egicoccaceae</taxon>
        <taxon>Egicoccus</taxon>
    </lineage>
</organism>
<evidence type="ECO:0000256" key="1">
    <source>
        <dbReference type="ARBA" id="ARBA00012162"/>
    </source>
</evidence>
<dbReference type="NCBIfam" id="NF004790">
    <property type="entry name" value="PRK06136.1"/>
    <property type="match status" value="1"/>
</dbReference>
<dbReference type="GO" id="GO:0032259">
    <property type="term" value="P:methylation"/>
    <property type="evidence" value="ECO:0007669"/>
    <property type="project" value="UniProtKB-KW"/>
</dbReference>
<protein>
    <recommendedName>
        <fullName evidence="1">uroporphyrinogen-III C-methyltransferase</fullName>
        <ecNumber evidence="1">2.1.1.107</ecNumber>
    </recommendedName>
</protein>
<dbReference type="InterPro" id="IPR035996">
    <property type="entry name" value="4pyrrol_Methylase_sf"/>
</dbReference>
<dbReference type="SUPFAM" id="SSF53790">
    <property type="entry name" value="Tetrapyrrole methylase"/>
    <property type="match status" value="1"/>
</dbReference>
<reference evidence="7" key="2">
    <citation type="submission" date="2020-09" db="EMBL/GenBank/DDBJ databases">
        <authorList>
            <person name="Sun Q."/>
            <person name="Zhou Y."/>
        </authorList>
    </citation>
    <scope>NUCLEOTIDE SEQUENCE</scope>
    <source>
        <strain evidence="7">CGMCC 1.14988</strain>
    </source>
</reference>
<dbReference type="FunFam" id="3.30.950.10:FF:000001">
    <property type="entry name" value="Siroheme synthase"/>
    <property type="match status" value="1"/>
</dbReference>